<evidence type="ECO:0000256" key="1">
    <source>
        <dbReference type="SAM" id="MobiDB-lite"/>
    </source>
</evidence>
<sequence length="68" mass="7554">MISGDPTETQDKGNDAGKPGVGDSSVLAEKPHLFFPYRIPAPEFPWIRDSWIPSCKSYCIHCYVKGVL</sequence>
<proteinExistence type="predicted"/>
<reference evidence="3" key="1">
    <citation type="submission" date="2016-11" db="UniProtKB">
        <authorList>
            <consortium name="WormBaseParasite"/>
        </authorList>
    </citation>
    <scope>IDENTIFICATION</scope>
</reference>
<evidence type="ECO:0000313" key="3">
    <source>
        <dbReference type="WBParaSite" id="Csp11.Scaffold630.g18499.t1"/>
    </source>
</evidence>
<protein>
    <submittedName>
        <fullName evidence="3">Radical SAM protein</fullName>
    </submittedName>
</protein>
<organism evidence="2 3">
    <name type="scientific">Caenorhabditis tropicalis</name>
    <dbReference type="NCBI Taxonomy" id="1561998"/>
    <lineage>
        <taxon>Eukaryota</taxon>
        <taxon>Metazoa</taxon>
        <taxon>Ecdysozoa</taxon>
        <taxon>Nematoda</taxon>
        <taxon>Chromadorea</taxon>
        <taxon>Rhabditida</taxon>
        <taxon>Rhabditina</taxon>
        <taxon>Rhabditomorpha</taxon>
        <taxon>Rhabditoidea</taxon>
        <taxon>Rhabditidae</taxon>
        <taxon>Peloderinae</taxon>
        <taxon>Caenorhabditis</taxon>
    </lineage>
</organism>
<keyword evidence="2" id="KW-1185">Reference proteome</keyword>
<dbReference type="AlphaFoldDB" id="A0A1I7UR39"/>
<feature type="region of interest" description="Disordered" evidence="1">
    <location>
        <begin position="1"/>
        <end position="24"/>
    </location>
</feature>
<dbReference type="Proteomes" id="UP000095282">
    <property type="component" value="Unplaced"/>
</dbReference>
<evidence type="ECO:0000313" key="2">
    <source>
        <dbReference type="Proteomes" id="UP000095282"/>
    </source>
</evidence>
<name>A0A1I7UR39_9PELO</name>
<accession>A0A1I7UR39</accession>
<dbReference type="WBParaSite" id="Csp11.Scaffold630.g18499.t1">
    <property type="protein sequence ID" value="Csp11.Scaffold630.g18499.t1"/>
    <property type="gene ID" value="Csp11.Scaffold630.g18499"/>
</dbReference>